<evidence type="ECO:0000256" key="6">
    <source>
        <dbReference type="ARBA" id="ARBA00022430"/>
    </source>
</evidence>
<organism evidence="12 13">
    <name type="scientific">Pseudomonas taiwanensis</name>
    <dbReference type="NCBI Taxonomy" id="470150"/>
    <lineage>
        <taxon>Bacteria</taxon>
        <taxon>Pseudomonadati</taxon>
        <taxon>Pseudomonadota</taxon>
        <taxon>Gammaproteobacteria</taxon>
        <taxon>Pseudomonadales</taxon>
        <taxon>Pseudomonadaceae</taxon>
        <taxon>Pseudomonas</taxon>
    </lineage>
</organism>
<dbReference type="InterPro" id="IPR033940">
    <property type="entry name" value="IPMI_Swivel"/>
</dbReference>
<proteinExistence type="inferred from homology"/>
<dbReference type="NCBIfam" id="NF002458">
    <property type="entry name" value="PRK01641.1"/>
    <property type="match status" value="1"/>
</dbReference>
<dbReference type="InterPro" id="IPR004431">
    <property type="entry name" value="3-IsopropMal_deHydase_ssu"/>
</dbReference>
<evidence type="ECO:0000259" key="11">
    <source>
        <dbReference type="Pfam" id="PF00694"/>
    </source>
</evidence>
<reference evidence="12 13" key="1">
    <citation type="journal article" date="2020" name="Microorganisms">
        <title>Reliable Identification of Environmental Pseudomonas Isolates Using the rpoD Gene.</title>
        <authorList>
            <consortium name="The Broad Institute Genome Sequencing Platform"/>
            <person name="Girard L."/>
            <person name="Lood C."/>
            <person name="Rokni-Zadeh H."/>
            <person name="van Noort V."/>
            <person name="Lavigne R."/>
            <person name="De Mot R."/>
        </authorList>
    </citation>
    <scope>NUCLEOTIDE SEQUENCE [LARGE SCALE GENOMIC DNA]</scope>
    <source>
        <strain evidence="12 13">RW7P2</strain>
    </source>
</reference>
<dbReference type="PANTHER" id="PTHR43345:SF5">
    <property type="entry name" value="3-ISOPROPYLMALATE DEHYDRATASE SMALL SUBUNIT"/>
    <property type="match status" value="1"/>
</dbReference>
<comment type="catalytic activity">
    <reaction evidence="1 10">
        <text>(2R,3S)-3-isopropylmalate = (2S)-2-isopropylmalate</text>
        <dbReference type="Rhea" id="RHEA:32287"/>
        <dbReference type="ChEBI" id="CHEBI:1178"/>
        <dbReference type="ChEBI" id="CHEBI:35121"/>
        <dbReference type="EC" id="4.2.1.33"/>
    </reaction>
</comment>
<evidence type="ECO:0000256" key="3">
    <source>
        <dbReference type="ARBA" id="ARBA00004729"/>
    </source>
</evidence>
<dbReference type="HAMAP" id="MF_01031">
    <property type="entry name" value="LeuD_type1"/>
    <property type="match status" value="1"/>
</dbReference>
<keyword evidence="9 10" id="KW-0100">Branched-chain amino acid biosynthesis</keyword>
<dbReference type="Gene3D" id="3.20.19.10">
    <property type="entry name" value="Aconitase, domain 4"/>
    <property type="match status" value="1"/>
</dbReference>
<name>A0ABR6VBZ8_9PSED</name>
<evidence type="ECO:0000256" key="4">
    <source>
        <dbReference type="ARBA" id="ARBA00009845"/>
    </source>
</evidence>
<keyword evidence="13" id="KW-1185">Reference proteome</keyword>
<dbReference type="InterPro" id="IPR015928">
    <property type="entry name" value="Aconitase/3IPM_dehydase_swvl"/>
</dbReference>
<evidence type="ECO:0000256" key="7">
    <source>
        <dbReference type="ARBA" id="ARBA00022605"/>
    </source>
</evidence>
<dbReference type="EMBL" id="JABWRS010000019">
    <property type="protein sequence ID" value="MBC3478035.1"/>
    <property type="molecule type" value="Genomic_DNA"/>
</dbReference>
<dbReference type="InterPro" id="IPR050075">
    <property type="entry name" value="LeuD"/>
</dbReference>
<dbReference type="RefSeq" id="WP_186599002.1">
    <property type="nucleotide sequence ID" value="NZ_JABWRS010000019.1"/>
</dbReference>
<evidence type="ECO:0000313" key="13">
    <source>
        <dbReference type="Proteomes" id="UP000628086"/>
    </source>
</evidence>
<evidence type="ECO:0000256" key="8">
    <source>
        <dbReference type="ARBA" id="ARBA00023239"/>
    </source>
</evidence>
<sequence length="214" mass="24268">MKAFETQTGLVVPIDRANIDTDAILPKQFLKIIERTGFGPYLFDDWRYLDRGEPGQDCSMRPLNPDFTLNQARYQGASILLARENFGCGSSREHAPWALLDWGVRVIIAPSFAEIFYGNCFKNGLLPITLKNEDINKIFEAVEAKPGYSLCIDLQNQCVIMPDGNTLSFDIDPFRKNCLILGLDDVGVTLGSRKKIKAFEDERKKLEPWIFLRS</sequence>
<keyword evidence="7 10" id="KW-0028">Amino-acid biosynthesis</keyword>
<dbReference type="SUPFAM" id="SSF52016">
    <property type="entry name" value="LeuD/IlvD-like"/>
    <property type="match status" value="1"/>
</dbReference>
<dbReference type="CDD" id="cd01577">
    <property type="entry name" value="IPMI_Swivel"/>
    <property type="match status" value="1"/>
</dbReference>
<keyword evidence="6 10" id="KW-0432">Leucine biosynthesis</keyword>
<evidence type="ECO:0000313" key="12">
    <source>
        <dbReference type="EMBL" id="MBC3478035.1"/>
    </source>
</evidence>
<comment type="similarity">
    <text evidence="4 10">Belongs to the LeuD family. LeuD type 1 subfamily.</text>
</comment>
<gene>
    <name evidence="10 12" type="primary">leuD</name>
    <name evidence="12" type="ORF">HU747_20830</name>
</gene>
<comment type="function">
    <text evidence="2 10">Catalyzes the isomerization between 2-isopropylmalate and 3-isopropylmalate, via the formation of 2-isopropylmaleate.</text>
</comment>
<protein>
    <recommendedName>
        <fullName evidence="10">3-isopropylmalate dehydratase small subunit</fullName>
        <ecNumber evidence="10">4.2.1.33</ecNumber>
    </recommendedName>
    <alternativeName>
        <fullName evidence="10">Alpha-IPM isomerase</fullName>
        <shortName evidence="10">IPMI</shortName>
    </alternativeName>
    <alternativeName>
        <fullName evidence="10">Isopropylmalate isomerase</fullName>
    </alternativeName>
</protein>
<comment type="pathway">
    <text evidence="3 10">Amino-acid biosynthesis; L-leucine biosynthesis; L-leucine from 3-methyl-2-oxobutanoate: step 2/4.</text>
</comment>
<evidence type="ECO:0000256" key="2">
    <source>
        <dbReference type="ARBA" id="ARBA00002695"/>
    </source>
</evidence>
<dbReference type="Pfam" id="PF00694">
    <property type="entry name" value="Aconitase_C"/>
    <property type="match status" value="1"/>
</dbReference>
<dbReference type="InterPro" id="IPR000573">
    <property type="entry name" value="AconitaseA/IPMdHydase_ssu_swvl"/>
</dbReference>
<evidence type="ECO:0000256" key="1">
    <source>
        <dbReference type="ARBA" id="ARBA00000491"/>
    </source>
</evidence>
<comment type="subunit">
    <text evidence="5 10">Heterodimer of LeuC and LeuD.</text>
</comment>
<dbReference type="NCBIfam" id="TIGR00171">
    <property type="entry name" value="leuD"/>
    <property type="match status" value="1"/>
</dbReference>
<evidence type="ECO:0000256" key="10">
    <source>
        <dbReference type="HAMAP-Rule" id="MF_01031"/>
    </source>
</evidence>
<dbReference type="Proteomes" id="UP000628086">
    <property type="component" value="Unassembled WGS sequence"/>
</dbReference>
<accession>A0ABR6VBZ8</accession>
<dbReference type="PANTHER" id="PTHR43345">
    <property type="entry name" value="3-ISOPROPYLMALATE DEHYDRATASE SMALL SUBUNIT 2-RELATED-RELATED"/>
    <property type="match status" value="1"/>
</dbReference>
<keyword evidence="8 10" id="KW-0456">Lyase</keyword>
<evidence type="ECO:0000256" key="5">
    <source>
        <dbReference type="ARBA" id="ARBA00011271"/>
    </source>
</evidence>
<dbReference type="GO" id="GO:0003861">
    <property type="term" value="F:3-isopropylmalate dehydratase activity"/>
    <property type="evidence" value="ECO:0007669"/>
    <property type="project" value="UniProtKB-EC"/>
</dbReference>
<dbReference type="EC" id="4.2.1.33" evidence="10"/>
<comment type="caution">
    <text evidence="12">The sequence shown here is derived from an EMBL/GenBank/DDBJ whole genome shotgun (WGS) entry which is preliminary data.</text>
</comment>
<evidence type="ECO:0000256" key="9">
    <source>
        <dbReference type="ARBA" id="ARBA00023304"/>
    </source>
</evidence>
<feature type="domain" description="Aconitase A/isopropylmalate dehydratase small subunit swivel" evidence="11">
    <location>
        <begin position="1"/>
        <end position="133"/>
    </location>
</feature>